<keyword evidence="3" id="KW-1185">Reference proteome</keyword>
<sequence length="212" mass="24211">MGSKRNEIDRLRAARPLCIQYATGQVQAEHSLFVVGTGSGAEVESAAPAPRTKHDKRVRPKTARPRRNRYVPNYLHTESTNAGYTCDPTWYRQVALSLPISENCRQLLVDCVVWTLQDITRPGDQQSTAAVGDCSTVEVIENDSLDERIDSLSHFTNVNRSIARKILDEHPARRTICILEQHYGCMMYTYRCYCQLYLKYLTVKFDHENTVL</sequence>
<evidence type="ECO:0000256" key="1">
    <source>
        <dbReference type="SAM" id="MobiDB-lite"/>
    </source>
</evidence>
<feature type="compositionally biased region" description="Basic residues" evidence="1">
    <location>
        <begin position="51"/>
        <end position="65"/>
    </location>
</feature>
<accession>A0A9N9R9Y5</accession>
<evidence type="ECO:0000313" key="3">
    <source>
        <dbReference type="Proteomes" id="UP001153714"/>
    </source>
</evidence>
<reference evidence="2" key="2">
    <citation type="submission" date="2022-10" db="EMBL/GenBank/DDBJ databases">
        <authorList>
            <consortium name="ENA_rothamsted_submissions"/>
            <consortium name="culmorum"/>
            <person name="King R."/>
        </authorList>
    </citation>
    <scope>NUCLEOTIDE SEQUENCE</scope>
</reference>
<gene>
    <name evidence="2" type="ORF">DIATSA_LOCUS10135</name>
</gene>
<organism evidence="2 3">
    <name type="scientific">Diatraea saccharalis</name>
    <name type="common">sugarcane borer</name>
    <dbReference type="NCBI Taxonomy" id="40085"/>
    <lineage>
        <taxon>Eukaryota</taxon>
        <taxon>Metazoa</taxon>
        <taxon>Ecdysozoa</taxon>
        <taxon>Arthropoda</taxon>
        <taxon>Hexapoda</taxon>
        <taxon>Insecta</taxon>
        <taxon>Pterygota</taxon>
        <taxon>Neoptera</taxon>
        <taxon>Endopterygota</taxon>
        <taxon>Lepidoptera</taxon>
        <taxon>Glossata</taxon>
        <taxon>Ditrysia</taxon>
        <taxon>Pyraloidea</taxon>
        <taxon>Crambidae</taxon>
        <taxon>Crambinae</taxon>
        <taxon>Diatraea</taxon>
    </lineage>
</organism>
<reference evidence="2" key="1">
    <citation type="submission" date="2021-12" db="EMBL/GenBank/DDBJ databases">
        <authorList>
            <person name="King R."/>
        </authorList>
    </citation>
    <scope>NUCLEOTIDE SEQUENCE</scope>
</reference>
<dbReference type="AlphaFoldDB" id="A0A9N9R9Y5"/>
<protein>
    <submittedName>
        <fullName evidence="2">Uncharacterized protein</fullName>
    </submittedName>
</protein>
<dbReference type="OrthoDB" id="7442285at2759"/>
<dbReference type="Proteomes" id="UP001153714">
    <property type="component" value="Chromosome 5"/>
</dbReference>
<feature type="region of interest" description="Disordered" evidence="1">
    <location>
        <begin position="43"/>
        <end position="65"/>
    </location>
</feature>
<evidence type="ECO:0000313" key="2">
    <source>
        <dbReference type="EMBL" id="CAG9792619.1"/>
    </source>
</evidence>
<dbReference type="EMBL" id="OU893336">
    <property type="protein sequence ID" value="CAG9792619.1"/>
    <property type="molecule type" value="Genomic_DNA"/>
</dbReference>
<name>A0A9N9R9Y5_9NEOP</name>
<proteinExistence type="predicted"/>